<dbReference type="SMART" id="SM00382">
    <property type="entry name" value="AAA"/>
    <property type="match status" value="2"/>
</dbReference>
<dbReference type="InterPro" id="IPR014774">
    <property type="entry name" value="KaiC-like_dom"/>
</dbReference>
<feature type="domain" description="KaiC" evidence="7">
    <location>
        <begin position="255"/>
        <end position="484"/>
    </location>
</feature>
<dbReference type="InterPro" id="IPR030665">
    <property type="entry name" value="KaiC"/>
</dbReference>
<protein>
    <recommendedName>
        <fullName evidence="1">non-specific serine/threonine protein kinase</fullName>
        <ecNumber evidence="1">2.7.11.1</ecNumber>
    </recommendedName>
</protein>
<evidence type="ECO:0000259" key="7">
    <source>
        <dbReference type="PROSITE" id="PS51146"/>
    </source>
</evidence>
<keyword evidence="4" id="KW-0677">Repeat</keyword>
<evidence type="ECO:0000256" key="1">
    <source>
        <dbReference type="ARBA" id="ARBA00012513"/>
    </source>
</evidence>
<evidence type="ECO:0000256" key="6">
    <source>
        <dbReference type="ARBA" id="ARBA00022801"/>
    </source>
</evidence>
<dbReference type="Pfam" id="PF06745">
    <property type="entry name" value="ATPase"/>
    <property type="match status" value="2"/>
</dbReference>
<keyword evidence="5 8" id="KW-0418">Kinase</keyword>
<dbReference type="PIRSF" id="PIRSF039117">
    <property type="entry name" value="KaiC"/>
    <property type="match status" value="1"/>
</dbReference>
<dbReference type="InterPro" id="IPR003593">
    <property type="entry name" value="AAA+_ATPase"/>
</dbReference>
<dbReference type="PROSITE" id="PS51146">
    <property type="entry name" value="KAIC"/>
    <property type="match status" value="2"/>
</dbReference>
<reference evidence="9" key="1">
    <citation type="journal article" date="2019" name="Int. J. Syst. Evol. Microbiol.">
        <title>The Global Catalogue of Microorganisms (GCM) 10K type strain sequencing project: providing services to taxonomists for standard genome sequencing and annotation.</title>
        <authorList>
            <consortium name="The Broad Institute Genomics Platform"/>
            <consortium name="The Broad Institute Genome Sequencing Center for Infectious Disease"/>
            <person name="Wu L."/>
            <person name="Ma J."/>
        </authorList>
    </citation>
    <scope>NUCLEOTIDE SEQUENCE [LARGE SCALE GENOMIC DNA]</scope>
    <source>
        <strain evidence="9">JCM 18392</strain>
    </source>
</reference>
<keyword evidence="6" id="KW-0378">Hydrolase</keyword>
<name>A0ABP9DV01_9GAMM</name>
<evidence type="ECO:0000256" key="5">
    <source>
        <dbReference type="ARBA" id="ARBA00022777"/>
    </source>
</evidence>
<dbReference type="PANTHER" id="PTHR42926">
    <property type="match status" value="1"/>
</dbReference>
<dbReference type="Proteomes" id="UP001501323">
    <property type="component" value="Unassembled WGS sequence"/>
</dbReference>
<feature type="domain" description="KaiC" evidence="7">
    <location>
        <begin position="8"/>
        <end position="242"/>
    </location>
</feature>
<keyword evidence="2" id="KW-0597">Phosphoprotein</keyword>
<evidence type="ECO:0000313" key="8">
    <source>
        <dbReference type="EMBL" id="GAA4858190.1"/>
    </source>
</evidence>
<dbReference type="PANTHER" id="PTHR42926:SF1">
    <property type="entry name" value="CIRCADIAN CLOCK OSCILLATOR PROTEIN KAIC 1"/>
    <property type="match status" value="1"/>
</dbReference>
<dbReference type="EMBL" id="BAABJY010000001">
    <property type="protein sequence ID" value="GAA4858190.1"/>
    <property type="molecule type" value="Genomic_DNA"/>
</dbReference>
<dbReference type="EC" id="2.7.11.1" evidence="1"/>
<dbReference type="Gene3D" id="3.40.50.300">
    <property type="entry name" value="P-loop containing nucleotide triphosphate hydrolases"/>
    <property type="match status" value="2"/>
</dbReference>
<keyword evidence="3" id="KW-0808">Transferase</keyword>
<dbReference type="GO" id="GO:0004674">
    <property type="term" value="F:protein serine/threonine kinase activity"/>
    <property type="evidence" value="ECO:0007669"/>
    <property type="project" value="UniProtKB-KW"/>
</dbReference>
<evidence type="ECO:0000256" key="3">
    <source>
        <dbReference type="ARBA" id="ARBA00022679"/>
    </source>
</evidence>
<comment type="caution">
    <text evidence="8">The sequence shown here is derived from an EMBL/GenBank/DDBJ whole genome shotgun (WGS) entry which is preliminary data.</text>
</comment>
<evidence type="ECO:0000256" key="4">
    <source>
        <dbReference type="ARBA" id="ARBA00022737"/>
    </source>
</evidence>
<gene>
    <name evidence="8" type="ORF">GCM10023332_07480</name>
</gene>
<keyword evidence="8" id="KW-0723">Serine/threonine-protein kinase</keyword>
<keyword evidence="9" id="KW-1185">Reference proteome</keyword>
<dbReference type="InterPro" id="IPR027417">
    <property type="entry name" value="P-loop_NTPase"/>
</dbReference>
<evidence type="ECO:0000313" key="9">
    <source>
        <dbReference type="Proteomes" id="UP001501323"/>
    </source>
</evidence>
<dbReference type="InterPro" id="IPR051347">
    <property type="entry name" value="Circadian_clock_KaiC-rel"/>
</dbReference>
<proteinExistence type="predicted"/>
<dbReference type="RefSeq" id="WP_345294148.1">
    <property type="nucleotide sequence ID" value="NZ_BAABJY010000001.1"/>
</dbReference>
<sequence>MSNPVTIQRLATGVPGLDDALGGGLPEFSFNIIAGPPGCGKTTLAHQMMFALASPERPALYFTVLGEPPLKMLRYQQQFAFFDNAALNRSVRFISLMDDIGSGDLSEVLKRITTEVEAHDPSFVFVDSFRSVVLAGTAANNGHNAVQQFVQQLGMLMTSWQATTFLIGEYFGESDNNPVFTVADGLIWLRQSVDRDSMVRKIEIMKMRGQATLPGRHTFRIDSDGIQVFPPAPAPTQVLAHASAVAAADPAPIARRLAMGVPHLDEMLGGGLPLGYSLLVAGPSGSGKSVLAAAFLAAGARNGETGVIATFEQSPNRSRDRTIVELIDGDRVGLVDSRAPDLSMGEVLLLLLREIERLKATRVVIDSLSGFELALAPTFHKDFRQNLGRMLATLAATGVTVLMTSELEDRYTDLRFSPYGTAFMTDAIIVQRYIEVDSRLLRMIAVVKVRASQHSNDLREYTIDGDGIRIGDRLDDFEGLLGGRPTRKERDVHVELDTTADDG</sequence>
<dbReference type="SUPFAM" id="SSF52540">
    <property type="entry name" value="P-loop containing nucleoside triphosphate hydrolases"/>
    <property type="match status" value="2"/>
</dbReference>
<dbReference type="InterPro" id="IPR010624">
    <property type="entry name" value="KaiC_dom"/>
</dbReference>
<organism evidence="8 9">
    <name type="scientific">Luteimonas vadosa</name>
    <dbReference type="NCBI Taxonomy" id="1165507"/>
    <lineage>
        <taxon>Bacteria</taxon>
        <taxon>Pseudomonadati</taxon>
        <taxon>Pseudomonadota</taxon>
        <taxon>Gammaproteobacteria</taxon>
        <taxon>Lysobacterales</taxon>
        <taxon>Lysobacteraceae</taxon>
        <taxon>Luteimonas</taxon>
    </lineage>
</organism>
<accession>A0ABP9DV01</accession>
<evidence type="ECO:0000256" key="2">
    <source>
        <dbReference type="ARBA" id="ARBA00022553"/>
    </source>
</evidence>